<keyword evidence="3" id="KW-0695">RNA-directed DNA polymerase</keyword>
<dbReference type="AlphaFoldDB" id="A0A6L2M893"/>
<protein>
    <submittedName>
        <fullName evidence="3">RNA-directed DNA polymerase, eukaryota, reverse transcriptase zinc-binding domain protein</fullName>
    </submittedName>
</protein>
<evidence type="ECO:0000256" key="1">
    <source>
        <dbReference type="SAM" id="MobiDB-lite"/>
    </source>
</evidence>
<feature type="region of interest" description="Disordered" evidence="1">
    <location>
        <begin position="66"/>
        <end position="87"/>
    </location>
</feature>
<dbReference type="Pfam" id="PF00078">
    <property type="entry name" value="RVT_1"/>
    <property type="match status" value="1"/>
</dbReference>
<dbReference type="PANTHER" id="PTHR31635:SF196">
    <property type="entry name" value="REVERSE TRANSCRIPTASE DOMAIN-CONTAINING PROTEIN-RELATED"/>
    <property type="match status" value="1"/>
</dbReference>
<accession>A0A6L2M893</accession>
<evidence type="ECO:0000259" key="2">
    <source>
        <dbReference type="Pfam" id="PF00078"/>
    </source>
</evidence>
<sequence>MSRIKDINALSNLYIILANEGFEKISIEGLPIKAFTRNAFSKIVSSWGELVEIRIKEIEAWSPKFITEEEDNSSSDKGGNNENDIELDQGNEYDHVSETSFAQGDDNEYQKDTNSSGKPIISEDPFVIYKLLKRNKEDSKVESADPQYPLGFTPDVVEDNDVENSLGKFSNPNTTDKVMCDHGSKFQASGSILEVMDELIKELNTKHGVKFVALHETKMDRMDRFSIKALWGNFSFDYAFSPSIGYSGGVLCIWDPSLFLKENATIFDSFLAVIAIREVLVEGDWIVEPSKVKNEFLKHFTNRLVEPAIQSLTFESLFPKRLSSVQNEDLERNVSYDEIKRAVWDCRTNISHGPDGFTFEFYRRYWKLIDQYVVFDVNLFFDSGSFPPGYSSSFIALIPKMQDAKVVKDFRPISLIGSVYKIITKIFANRLSLVTLDLVSDVQSAFVSNRQILDVPFILNELLSWCKNKNTKAMICKIDFKKSFDSFRWEFLGTVLNNFGFGFK</sequence>
<keyword evidence="3" id="KW-0548">Nucleotidyltransferase</keyword>
<reference evidence="3" key="1">
    <citation type="journal article" date="2019" name="Sci. Rep.">
        <title>Draft genome of Tanacetum cinerariifolium, the natural source of mosquito coil.</title>
        <authorList>
            <person name="Yamashiro T."/>
            <person name="Shiraishi A."/>
            <person name="Satake H."/>
            <person name="Nakayama K."/>
        </authorList>
    </citation>
    <scope>NUCLEOTIDE SEQUENCE</scope>
</reference>
<comment type="caution">
    <text evidence="3">The sequence shown here is derived from an EMBL/GenBank/DDBJ whole genome shotgun (WGS) entry which is preliminary data.</text>
</comment>
<organism evidence="3">
    <name type="scientific">Tanacetum cinerariifolium</name>
    <name type="common">Dalmatian daisy</name>
    <name type="synonym">Chrysanthemum cinerariifolium</name>
    <dbReference type="NCBI Taxonomy" id="118510"/>
    <lineage>
        <taxon>Eukaryota</taxon>
        <taxon>Viridiplantae</taxon>
        <taxon>Streptophyta</taxon>
        <taxon>Embryophyta</taxon>
        <taxon>Tracheophyta</taxon>
        <taxon>Spermatophyta</taxon>
        <taxon>Magnoliopsida</taxon>
        <taxon>eudicotyledons</taxon>
        <taxon>Gunneridae</taxon>
        <taxon>Pentapetalae</taxon>
        <taxon>asterids</taxon>
        <taxon>campanulids</taxon>
        <taxon>Asterales</taxon>
        <taxon>Asteraceae</taxon>
        <taxon>Asteroideae</taxon>
        <taxon>Anthemideae</taxon>
        <taxon>Anthemidinae</taxon>
        <taxon>Tanacetum</taxon>
    </lineage>
</organism>
<name>A0A6L2M893_TANCI</name>
<feature type="domain" description="Reverse transcriptase" evidence="2">
    <location>
        <begin position="399"/>
        <end position="501"/>
    </location>
</feature>
<dbReference type="EMBL" id="BKCJ010005936">
    <property type="protein sequence ID" value="GEU69447.1"/>
    <property type="molecule type" value="Genomic_DNA"/>
</dbReference>
<dbReference type="GO" id="GO:0003964">
    <property type="term" value="F:RNA-directed DNA polymerase activity"/>
    <property type="evidence" value="ECO:0007669"/>
    <property type="project" value="UniProtKB-KW"/>
</dbReference>
<dbReference type="InterPro" id="IPR000477">
    <property type="entry name" value="RT_dom"/>
</dbReference>
<dbReference type="PANTHER" id="PTHR31635">
    <property type="entry name" value="REVERSE TRANSCRIPTASE DOMAIN-CONTAINING PROTEIN-RELATED"/>
    <property type="match status" value="1"/>
</dbReference>
<evidence type="ECO:0000313" key="3">
    <source>
        <dbReference type="EMBL" id="GEU69447.1"/>
    </source>
</evidence>
<gene>
    <name evidence="3" type="ORF">Tci_041425</name>
</gene>
<proteinExistence type="predicted"/>
<keyword evidence="3" id="KW-0808">Transferase</keyword>